<organism evidence="1 2">
    <name type="scientific">Amblyomma americanum</name>
    <name type="common">Lone star tick</name>
    <dbReference type="NCBI Taxonomy" id="6943"/>
    <lineage>
        <taxon>Eukaryota</taxon>
        <taxon>Metazoa</taxon>
        <taxon>Ecdysozoa</taxon>
        <taxon>Arthropoda</taxon>
        <taxon>Chelicerata</taxon>
        <taxon>Arachnida</taxon>
        <taxon>Acari</taxon>
        <taxon>Parasitiformes</taxon>
        <taxon>Ixodida</taxon>
        <taxon>Ixodoidea</taxon>
        <taxon>Ixodidae</taxon>
        <taxon>Amblyomminae</taxon>
        <taxon>Amblyomma</taxon>
    </lineage>
</organism>
<evidence type="ECO:0000313" key="2">
    <source>
        <dbReference type="Proteomes" id="UP001321473"/>
    </source>
</evidence>
<proteinExistence type="predicted"/>
<protein>
    <recommendedName>
        <fullName evidence="3">Kelch repeat protein</fullName>
    </recommendedName>
</protein>
<keyword evidence="2" id="KW-1185">Reference proteome</keyword>
<sequence>MWTVRLNRILEGVCETAVTIQGKVYSFDCLDICYPDSDEILGYLIDVSTFDPASYRWDAIHTQSLLEEVPVNTMGRGVVAYGHCAYLWGGENFIPVGLYRFDTVSMTWSRPEVYGEVPRADIHHSACVVGQRMYIFGGFHRDSLEFVHFLDLETLEWHRVPTSGVTPDGRCWHTTTTIGTRMYVWGGNLDSSQPNERYDNSLYYLETTTATWVRPQVQGVAPEGRECHAAFVYDRELYIYGGYNELLDTHYTDMHKYEVEKSRWTKVTPTGSGPSARHSASCSVLGERVLVFGGFGPPPILEEEEHLEDIYEEEVELSDLHVLHLAPTLQNLCMLAVIDADLDTGKLPELIIKEINAFRSGQS</sequence>
<evidence type="ECO:0000313" key="1">
    <source>
        <dbReference type="EMBL" id="KAK8778484.1"/>
    </source>
</evidence>
<dbReference type="Pfam" id="PF24681">
    <property type="entry name" value="Kelch_KLHDC2_KLHL20_DRC7"/>
    <property type="match status" value="1"/>
</dbReference>
<dbReference type="Gene3D" id="2.120.10.80">
    <property type="entry name" value="Kelch-type beta propeller"/>
    <property type="match status" value="1"/>
</dbReference>
<dbReference type="Proteomes" id="UP001321473">
    <property type="component" value="Unassembled WGS sequence"/>
</dbReference>
<dbReference type="AlphaFoldDB" id="A0AAQ4EUI4"/>
<dbReference type="InterPro" id="IPR052637">
    <property type="entry name" value="KLHDC3-like"/>
</dbReference>
<comment type="caution">
    <text evidence="1">The sequence shown here is derived from an EMBL/GenBank/DDBJ whole genome shotgun (WGS) entry which is preliminary data.</text>
</comment>
<reference evidence="1 2" key="1">
    <citation type="journal article" date="2023" name="Arcadia Sci">
        <title>De novo assembly of a long-read Amblyomma americanum tick genome.</title>
        <authorList>
            <person name="Chou S."/>
            <person name="Poskanzer K.E."/>
            <person name="Rollins M."/>
            <person name="Thuy-Boun P.S."/>
        </authorList>
    </citation>
    <scope>NUCLEOTIDE SEQUENCE [LARGE SCALE GENOMIC DNA]</scope>
    <source>
        <strain evidence="1">F_SG_1</strain>
        <tissue evidence="1">Salivary glands</tissue>
    </source>
</reference>
<dbReference type="GO" id="GO:0005737">
    <property type="term" value="C:cytoplasm"/>
    <property type="evidence" value="ECO:0007669"/>
    <property type="project" value="TreeGrafter"/>
</dbReference>
<dbReference type="EMBL" id="JARKHS020010721">
    <property type="protein sequence ID" value="KAK8778484.1"/>
    <property type="molecule type" value="Genomic_DNA"/>
</dbReference>
<evidence type="ECO:0008006" key="3">
    <source>
        <dbReference type="Google" id="ProtNLM"/>
    </source>
</evidence>
<dbReference type="InterPro" id="IPR015915">
    <property type="entry name" value="Kelch-typ_b-propeller"/>
</dbReference>
<dbReference type="PANTHER" id="PTHR46461">
    <property type="entry name" value="KELCH DOMAIN-CONTAINING PROTEIN 3"/>
    <property type="match status" value="1"/>
</dbReference>
<gene>
    <name evidence="1" type="ORF">V5799_020178</name>
</gene>
<dbReference type="SUPFAM" id="SSF117281">
    <property type="entry name" value="Kelch motif"/>
    <property type="match status" value="1"/>
</dbReference>
<name>A0AAQ4EUI4_AMBAM</name>
<accession>A0AAQ4EUI4</accession>
<dbReference type="PANTHER" id="PTHR46461:SF1">
    <property type="entry name" value="KELCH DOMAIN-CONTAINING PROTEIN 3"/>
    <property type="match status" value="1"/>
</dbReference>
<dbReference type="GO" id="GO:0003682">
    <property type="term" value="F:chromatin binding"/>
    <property type="evidence" value="ECO:0007669"/>
    <property type="project" value="InterPro"/>
</dbReference>